<keyword evidence="4" id="KW-1185">Reference proteome</keyword>
<dbReference type="InParanoid" id="A0A078APA0"/>
<evidence type="ECO:0000256" key="1">
    <source>
        <dbReference type="SAM" id="MobiDB-lite"/>
    </source>
</evidence>
<keyword evidence="2" id="KW-0472">Membrane</keyword>
<dbReference type="AlphaFoldDB" id="A0A078APA0"/>
<reference evidence="3 4" key="1">
    <citation type="submission" date="2014-06" db="EMBL/GenBank/DDBJ databases">
        <authorList>
            <person name="Swart Estienne"/>
        </authorList>
    </citation>
    <scope>NUCLEOTIDE SEQUENCE [LARGE SCALE GENOMIC DNA]</scope>
    <source>
        <strain evidence="3 4">130c</strain>
    </source>
</reference>
<keyword evidence="2" id="KW-0812">Transmembrane</keyword>
<evidence type="ECO:0000313" key="4">
    <source>
        <dbReference type="Proteomes" id="UP000039865"/>
    </source>
</evidence>
<protein>
    <submittedName>
        <fullName evidence="3">Uncharacterized protein</fullName>
    </submittedName>
</protein>
<name>A0A078APA0_STYLE</name>
<feature type="region of interest" description="Disordered" evidence="1">
    <location>
        <begin position="95"/>
        <end position="120"/>
    </location>
</feature>
<dbReference type="EMBL" id="CCKQ01012344">
    <property type="protein sequence ID" value="CDW83954.1"/>
    <property type="molecule type" value="Genomic_DNA"/>
</dbReference>
<gene>
    <name evidence="3" type="primary">Contig5313.g5687</name>
    <name evidence="3" type="ORF">STYLEM_13009</name>
</gene>
<proteinExistence type="predicted"/>
<organism evidence="3 4">
    <name type="scientific">Stylonychia lemnae</name>
    <name type="common">Ciliate</name>
    <dbReference type="NCBI Taxonomy" id="5949"/>
    <lineage>
        <taxon>Eukaryota</taxon>
        <taxon>Sar</taxon>
        <taxon>Alveolata</taxon>
        <taxon>Ciliophora</taxon>
        <taxon>Intramacronucleata</taxon>
        <taxon>Spirotrichea</taxon>
        <taxon>Stichotrichia</taxon>
        <taxon>Sporadotrichida</taxon>
        <taxon>Oxytrichidae</taxon>
        <taxon>Stylonychinae</taxon>
        <taxon>Stylonychia</taxon>
    </lineage>
</organism>
<evidence type="ECO:0000313" key="3">
    <source>
        <dbReference type="EMBL" id="CDW83954.1"/>
    </source>
</evidence>
<feature type="compositionally biased region" description="Low complexity" evidence="1">
    <location>
        <begin position="99"/>
        <end position="114"/>
    </location>
</feature>
<evidence type="ECO:0000256" key="2">
    <source>
        <dbReference type="SAM" id="Phobius"/>
    </source>
</evidence>
<feature type="transmembrane region" description="Helical" evidence="2">
    <location>
        <begin position="68"/>
        <end position="87"/>
    </location>
</feature>
<keyword evidence="2" id="KW-1133">Transmembrane helix</keyword>
<accession>A0A078APA0</accession>
<dbReference type="Proteomes" id="UP000039865">
    <property type="component" value="Unassembled WGS sequence"/>
</dbReference>
<sequence>MKQISINQTNPSEKLEYRLIIYQVKKKLLEKSRFCLRTKETMYSDQQLIHISLNKETLQSDIKVLQNLWMLFALFSSITVGIPFILWRMAKSQRESREQQNQQPSEKKASSQGSKKAKRS</sequence>